<reference evidence="5 6" key="1">
    <citation type="submission" date="2020-12" db="EMBL/GenBank/DDBJ databases">
        <title>Whole genome sequences of gut porcine anaerobes.</title>
        <authorList>
            <person name="Kubasova T."/>
            <person name="Jahodarova E."/>
            <person name="Rychlik I."/>
        </authorList>
    </citation>
    <scope>NUCLEOTIDE SEQUENCE [LARGE SCALE GENOMIC DNA]</scope>
    <source>
        <strain evidence="5 6">An867</strain>
    </source>
</reference>
<dbReference type="Gene3D" id="1.10.10.10">
    <property type="entry name" value="Winged helix-like DNA-binding domain superfamily/Winged helix DNA-binding domain"/>
    <property type="match status" value="1"/>
</dbReference>
<comment type="caution">
    <text evidence="5">The sequence shown here is derived from an EMBL/GenBank/DDBJ whole genome shotgun (WGS) entry which is preliminary data.</text>
</comment>
<dbReference type="InterPro" id="IPR000524">
    <property type="entry name" value="Tscrpt_reg_HTH_GntR"/>
</dbReference>
<keyword evidence="6" id="KW-1185">Reference proteome</keyword>
<dbReference type="Pfam" id="PF00392">
    <property type="entry name" value="GntR"/>
    <property type="match status" value="1"/>
</dbReference>
<evidence type="ECO:0000313" key="6">
    <source>
        <dbReference type="Proteomes" id="UP001299220"/>
    </source>
</evidence>
<evidence type="ECO:0000259" key="4">
    <source>
        <dbReference type="PROSITE" id="PS50949"/>
    </source>
</evidence>
<evidence type="ECO:0000256" key="3">
    <source>
        <dbReference type="ARBA" id="ARBA00023163"/>
    </source>
</evidence>
<keyword evidence="3" id="KW-0804">Transcription</keyword>
<dbReference type="PANTHER" id="PTHR38445:SF9">
    <property type="entry name" value="HTH-TYPE TRANSCRIPTIONAL REPRESSOR YTRA"/>
    <property type="match status" value="1"/>
</dbReference>
<dbReference type="InterPro" id="IPR036388">
    <property type="entry name" value="WH-like_DNA-bd_sf"/>
</dbReference>
<dbReference type="SMART" id="SM00345">
    <property type="entry name" value="HTH_GNTR"/>
    <property type="match status" value="1"/>
</dbReference>
<dbReference type="PANTHER" id="PTHR38445">
    <property type="entry name" value="HTH-TYPE TRANSCRIPTIONAL REPRESSOR YTRA"/>
    <property type="match status" value="1"/>
</dbReference>
<evidence type="ECO:0000256" key="1">
    <source>
        <dbReference type="ARBA" id="ARBA00023015"/>
    </source>
</evidence>
<dbReference type="CDD" id="cd07377">
    <property type="entry name" value="WHTH_GntR"/>
    <property type="match status" value="1"/>
</dbReference>
<keyword evidence="1" id="KW-0805">Transcription regulation</keyword>
<dbReference type="RefSeq" id="WP_235322177.1">
    <property type="nucleotide sequence ID" value="NZ_JAFBIT010000001.1"/>
</dbReference>
<dbReference type="PROSITE" id="PS50949">
    <property type="entry name" value="HTH_GNTR"/>
    <property type="match status" value="1"/>
</dbReference>
<organism evidence="5 6">
    <name type="scientific">Anaeromassilibacillus senegalensis</name>
    <dbReference type="NCBI Taxonomy" id="1673717"/>
    <lineage>
        <taxon>Bacteria</taxon>
        <taxon>Bacillati</taxon>
        <taxon>Bacillota</taxon>
        <taxon>Clostridia</taxon>
        <taxon>Eubacteriales</taxon>
        <taxon>Acutalibacteraceae</taxon>
        <taxon>Anaeromassilibacillus</taxon>
    </lineage>
</organism>
<evidence type="ECO:0000256" key="2">
    <source>
        <dbReference type="ARBA" id="ARBA00023125"/>
    </source>
</evidence>
<feature type="domain" description="HTH gntR-type" evidence="4">
    <location>
        <begin position="10"/>
        <end position="78"/>
    </location>
</feature>
<dbReference type="InterPro" id="IPR036390">
    <property type="entry name" value="WH_DNA-bd_sf"/>
</dbReference>
<gene>
    <name evidence="5" type="ORF">JQM67_01255</name>
</gene>
<evidence type="ECO:0000313" key="5">
    <source>
        <dbReference type="EMBL" id="MCF2651240.1"/>
    </source>
</evidence>
<dbReference type="EMBL" id="JAFBIT010000001">
    <property type="protein sequence ID" value="MCF2651240.1"/>
    <property type="molecule type" value="Genomic_DNA"/>
</dbReference>
<dbReference type="Proteomes" id="UP001299220">
    <property type="component" value="Unassembled WGS sequence"/>
</dbReference>
<accession>A0ABS9CLK5</accession>
<dbReference type="SUPFAM" id="SSF46785">
    <property type="entry name" value="Winged helix' DNA-binding domain"/>
    <property type="match status" value="1"/>
</dbReference>
<keyword evidence="2" id="KW-0238">DNA-binding</keyword>
<name>A0ABS9CLK5_9FIRM</name>
<protein>
    <submittedName>
        <fullName evidence="5">GntR family transcriptional regulator</fullName>
    </submittedName>
</protein>
<proteinExistence type="predicted"/>
<sequence>MLYIDYKSGTPIYEQVYNGILQLAALGVLNPGDQLPSVRAVASEAGVNPNTVQKAYAMLERDGVIRSAPGRGSFLAEQSALLDTRRRAALENLRTAVTEAVQAGVAKAKILETVNLCLEKGDLKEESEND</sequence>